<dbReference type="NCBIfam" id="TIGR04267">
    <property type="entry name" value="mod_HExxH"/>
    <property type="match status" value="1"/>
</dbReference>
<evidence type="ECO:0000313" key="2">
    <source>
        <dbReference type="Proteomes" id="UP000184440"/>
    </source>
</evidence>
<dbReference type="InterPro" id="IPR026337">
    <property type="entry name" value="AKG_HExxH"/>
</dbReference>
<sequence length="616" mass="65920">MHAVSVSPEDLHHLGAGIARIDGALAVGQLSRRLLAIHALLGEVERRAPRLFSEAGTEHARSVLTAVQRRAPKVAEALIRQPQTGGWLLHCLRAVPEKDDADASSFSDDIGYFGAIAAAAAFQAGEAFDVRVRSRADGTVMLPTLGLLLTDAPSAWGSASWAPGDHALAVRVAGSALQVPVNTPGSGFEQWWPLRRLRSQAGGRVIELELDDIDPFRDRQGLGAIGRLTDEQVTRWQAALDAGWELLVRHHGERAAAVSIGVTSLTPIAGADNAAELSATPRESIGAIALTEPATGRSLAEALVHEHQHSVLWALLDLIPVVDEDASQRFYAPWRSDPRPARGLLHGIYAYLGLIDLWQEQRTTDTGPLGQLAQFEFALWRRCVDGAVADLLTSERLSRAGTVFLEGIRSRLGTLLAERVPGPFQEWADRAAEDLRILWRVRNLRANPSAIADLCADWREGRQAGRAVPVEIVPVTQRFAQSPRVRLTRIRLGDPERFAALRGDVASIPGVTPADVLLVLDEPEAALQAYRGADLRMPEAWAGLSVAVLASAHPAGIGLQTAPEIVHAVHECVERCSGSAPDPVTLAAWIGGSQIGVGSKSTAIRSVPVSAASVSG</sequence>
<organism evidence="1 2">
    <name type="scientific">Cryptosporangium aurantiacum</name>
    <dbReference type="NCBI Taxonomy" id="134849"/>
    <lineage>
        <taxon>Bacteria</taxon>
        <taxon>Bacillati</taxon>
        <taxon>Actinomycetota</taxon>
        <taxon>Actinomycetes</taxon>
        <taxon>Cryptosporangiales</taxon>
        <taxon>Cryptosporangiaceae</taxon>
        <taxon>Cryptosporangium</taxon>
    </lineage>
</organism>
<dbReference type="STRING" id="134849.SAMN05443668_102483"/>
<accession>A0A1M7N9Q4</accession>
<evidence type="ECO:0000313" key="1">
    <source>
        <dbReference type="EMBL" id="SHM99817.1"/>
    </source>
</evidence>
<dbReference type="Proteomes" id="UP000184440">
    <property type="component" value="Unassembled WGS sequence"/>
</dbReference>
<keyword evidence="2" id="KW-1185">Reference proteome</keyword>
<gene>
    <name evidence="1" type="ORF">SAMN05443668_102483</name>
</gene>
<dbReference type="OrthoDB" id="796761at2"/>
<dbReference type="AlphaFoldDB" id="A0A1M7N9Q4"/>
<dbReference type="RefSeq" id="WP_073254277.1">
    <property type="nucleotide sequence ID" value="NZ_FRCS01000002.1"/>
</dbReference>
<proteinExistence type="predicted"/>
<protein>
    <submittedName>
        <fullName evidence="1">HEXXH motif-containing protein</fullName>
    </submittedName>
</protein>
<reference evidence="1 2" key="1">
    <citation type="submission" date="2016-11" db="EMBL/GenBank/DDBJ databases">
        <authorList>
            <person name="Jaros S."/>
            <person name="Januszkiewicz K."/>
            <person name="Wedrychowicz H."/>
        </authorList>
    </citation>
    <scope>NUCLEOTIDE SEQUENCE [LARGE SCALE GENOMIC DNA]</scope>
    <source>
        <strain evidence="1 2">DSM 46144</strain>
    </source>
</reference>
<dbReference type="EMBL" id="FRCS01000002">
    <property type="protein sequence ID" value="SHM99817.1"/>
    <property type="molecule type" value="Genomic_DNA"/>
</dbReference>
<name>A0A1M7N9Q4_9ACTN</name>